<dbReference type="PROSITE" id="PS50089">
    <property type="entry name" value="ZF_RING_2"/>
    <property type="match status" value="1"/>
</dbReference>
<evidence type="ECO:0000256" key="1">
    <source>
        <dbReference type="ARBA" id="ARBA00004167"/>
    </source>
</evidence>
<evidence type="ECO:0000256" key="8">
    <source>
        <dbReference type="ARBA" id="ARBA00022833"/>
    </source>
</evidence>
<evidence type="ECO:0000256" key="3">
    <source>
        <dbReference type="ARBA" id="ARBA00022679"/>
    </source>
</evidence>
<comment type="subcellular location">
    <subcellularLocation>
        <location evidence="1">Membrane</location>
        <topology evidence="1">Single-pass membrane protein</topology>
    </subcellularLocation>
</comment>
<feature type="compositionally biased region" description="Pro residues" evidence="13">
    <location>
        <begin position="10"/>
        <end position="21"/>
    </location>
</feature>
<comment type="similarity">
    <text evidence="11">Belongs to the RING-type zinc finger family. ATL subfamily.</text>
</comment>
<evidence type="ECO:0000313" key="16">
    <source>
        <dbReference type="EMBL" id="KAG6515848.1"/>
    </source>
</evidence>
<dbReference type="GO" id="GO:0016020">
    <property type="term" value="C:membrane"/>
    <property type="evidence" value="ECO:0007669"/>
    <property type="project" value="UniProtKB-SubCell"/>
</dbReference>
<keyword evidence="3" id="KW-0808">Transferase</keyword>
<dbReference type="Pfam" id="PF13639">
    <property type="entry name" value="zf-RING_2"/>
    <property type="match status" value="1"/>
</dbReference>
<evidence type="ECO:0000256" key="10">
    <source>
        <dbReference type="ARBA" id="ARBA00023136"/>
    </source>
</evidence>
<reference evidence="16 17" key="1">
    <citation type="submission" date="2020-08" db="EMBL/GenBank/DDBJ databases">
        <title>Plant Genome Project.</title>
        <authorList>
            <person name="Zhang R.-G."/>
        </authorList>
    </citation>
    <scope>NUCLEOTIDE SEQUENCE [LARGE SCALE GENOMIC DNA]</scope>
    <source>
        <tissue evidence="16">Rhizome</tissue>
    </source>
</reference>
<keyword evidence="4 14" id="KW-0812">Transmembrane</keyword>
<accession>A0A8J5H3T9</accession>
<feature type="transmembrane region" description="Helical" evidence="14">
    <location>
        <begin position="44"/>
        <end position="65"/>
    </location>
</feature>
<keyword evidence="7" id="KW-0833">Ubl conjugation pathway</keyword>
<dbReference type="PANTHER" id="PTHR45768">
    <property type="entry name" value="E3 UBIQUITIN-PROTEIN LIGASE RNF13-LIKE"/>
    <property type="match status" value="1"/>
</dbReference>
<evidence type="ECO:0000256" key="5">
    <source>
        <dbReference type="ARBA" id="ARBA00022723"/>
    </source>
</evidence>
<dbReference type="InterPro" id="IPR001841">
    <property type="entry name" value="Znf_RING"/>
</dbReference>
<dbReference type="AlphaFoldDB" id="A0A8J5H3T9"/>
<feature type="region of interest" description="Disordered" evidence="13">
    <location>
        <begin position="203"/>
        <end position="230"/>
    </location>
</feature>
<evidence type="ECO:0000256" key="9">
    <source>
        <dbReference type="ARBA" id="ARBA00022989"/>
    </source>
</evidence>
<protein>
    <recommendedName>
        <fullName evidence="15">RING-type domain-containing protein</fullName>
    </recommendedName>
</protein>
<organism evidence="16 17">
    <name type="scientific">Zingiber officinale</name>
    <name type="common">Ginger</name>
    <name type="synonym">Amomum zingiber</name>
    <dbReference type="NCBI Taxonomy" id="94328"/>
    <lineage>
        <taxon>Eukaryota</taxon>
        <taxon>Viridiplantae</taxon>
        <taxon>Streptophyta</taxon>
        <taxon>Embryophyta</taxon>
        <taxon>Tracheophyta</taxon>
        <taxon>Spermatophyta</taxon>
        <taxon>Magnoliopsida</taxon>
        <taxon>Liliopsida</taxon>
        <taxon>Zingiberales</taxon>
        <taxon>Zingiberaceae</taxon>
        <taxon>Zingiber</taxon>
    </lineage>
</organism>
<gene>
    <name evidence="16" type="ORF">ZIOFF_026282</name>
</gene>
<dbReference type="GO" id="GO:0016740">
    <property type="term" value="F:transferase activity"/>
    <property type="evidence" value="ECO:0007669"/>
    <property type="project" value="UniProtKB-KW"/>
</dbReference>
<evidence type="ECO:0000256" key="2">
    <source>
        <dbReference type="ARBA" id="ARBA00004906"/>
    </source>
</evidence>
<comment type="caution">
    <text evidence="16">The sequence shown here is derived from an EMBL/GenBank/DDBJ whole genome shotgun (WGS) entry which is preliminary data.</text>
</comment>
<dbReference type="Proteomes" id="UP000734854">
    <property type="component" value="Unassembled WGS sequence"/>
</dbReference>
<feature type="region of interest" description="Disordered" evidence="13">
    <location>
        <begin position="1"/>
        <end position="35"/>
    </location>
</feature>
<keyword evidence="8" id="KW-0862">Zinc</keyword>
<dbReference type="GO" id="GO:0016567">
    <property type="term" value="P:protein ubiquitination"/>
    <property type="evidence" value="ECO:0007669"/>
    <property type="project" value="TreeGrafter"/>
</dbReference>
<keyword evidence="9 14" id="KW-1133">Transmembrane helix</keyword>
<comment type="pathway">
    <text evidence="2">Protein modification; protein ubiquitination.</text>
</comment>
<dbReference type="OrthoDB" id="694186at2759"/>
<dbReference type="EMBL" id="JACMSC010000007">
    <property type="protein sequence ID" value="KAG6515848.1"/>
    <property type="molecule type" value="Genomic_DNA"/>
</dbReference>
<evidence type="ECO:0000256" key="7">
    <source>
        <dbReference type="ARBA" id="ARBA00022786"/>
    </source>
</evidence>
<keyword evidence="10 14" id="KW-0472">Membrane</keyword>
<evidence type="ECO:0000256" key="11">
    <source>
        <dbReference type="ARBA" id="ARBA00024209"/>
    </source>
</evidence>
<evidence type="ECO:0000313" key="17">
    <source>
        <dbReference type="Proteomes" id="UP000734854"/>
    </source>
</evidence>
<proteinExistence type="inferred from homology"/>
<sequence length="230" mass="24394">MSSPLDSATYPPPPPPPPPFPILTSDISGDLSPPPTSSSFSPSLLIIAAILAAVCLASAAIHFLLRFPYRPSSSSASSTSSLPPLIRSTSQAYECAGSGSGPSTSSDCAVCLSRFRPGDELRLLPACRHAFHSPCIDTWLRSPAASCPLCRSPVHLPPSPPRPPIAEVEGSQRAWLKNYVDRLVSSDSSRRFSTRWIRRIDGTGNPDASVVGTSGAHHASRWTTDRVAVP</sequence>
<evidence type="ECO:0000256" key="6">
    <source>
        <dbReference type="ARBA" id="ARBA00022771"/>
    </source>
</evidence>
<keyword evidence="6 12" id="KW-0863">Zinc-finger</keyword>
<evidence type="ECO:0000256" key="14">
    <source>
        <dbReference type="SAM" id="Phobius"/>
    </source>
</evidence>
<dbReference type="SMART" id="SM00184">
    <property type="entry name" value="RING"/>
    <property type="match status" value="1"/>
</dbReference>
<keyword evidence="5" id="KW-0479">Metal-binding</keyword>
<evidence type="ECO:0000259" key="15">
    <source>
        <dbReference type="PROSITE" id="PS50089"/>
    </source>
</evidence>
<evidence type="ECO:0000256" key="4">
    <source>
        <dbReference type="ARBA" id="ARBA00022692"/>
    </source>
</evidence>
<feature type="domain" description="RING-type" evidence="15">
    <location>
        <begin position="108"/>
        <end position="151"/>
    </location>
</feature>
<name>A0A8J5H3T9_ZINOF</name>
<dbReference type="GO" id="GO:0008270">
    <property type="term" value="F:zinc ion binding"/>
    <property type="evidence" value="ECO:0007669"/>
    <property type="project" value="UniProtKB-KW"/>
</dbReference>
<dbReference type="PANTHER" id="PTHR45768:SF16">
    <property type="entry name" value="E3 UBIQUITIN-PROTEIN LIGASE ATL4"/>
    <property type="match status" value="1"/>
</dbReference>
<evidence type="ECO:0000256" key="13">
    <source>
        <dbReference type="SAM" id="MobiDB-lite"/>
    </source>
</evidence>
<evidence type="ECO:0000256" key="12">
    <source>
        <dbReference type="PROSITE-ProRule" id="PRU00175"/>
    </source>
</evidence>
<keyword evidence="17" id="KW-1185">Reference proteome</keyword>